<proteinExistence type="inferred from homology"/>
<dbReference type="SMART" id="SM00967">
    <property type="entry name" value="SpoU_sub_bind"/>
    <property type="match status" value="1"/>
</dbReference>
<reference evidence="5" key="2">
    <citation type="journal article" date="2021" name="PeerJ">
        <title>Extensive microbial diversity within the chicken gut microbiome revealed by metagenomics and culture.</title>
        <authorList>
            <person name="Gilroy R."/>
            <person name="Ravi A."/>
            <person name="Getino M."/>
            <person name="Pursley I."/>
            <person name="Horton D.L."/>
            <person name="Alikhan N.F."/>
            <person name="Baker D."/>
            <person name="Gharbi K."/>
            <person name="Hall N."/>
            <person name="Watson M."/>
            <person name="Adriaenssens E.M."/>
            <person name="Foster-Nyarko E."/>
            <person name="Jarju S."/>
            <person name="Secka A."/>
            <person name="Antonio M."/>
            <person name="Oren A."/>
            <person name="Chaudhuri R.R."/>
            <person name="La Ragione R."/>
            <person name="Hildebrand F."/>
            <person name="Pallen M.J."/>
        </authorList>
    </citation>
    <scope>NUCLEOTIDE SEQUENCE</scope>
    <source>
        <strain evidence="5">ChiSjej1B19-3389</strain>
    </source>
</reference>
<dbReference type="InterPro" id="IPR029028">
    <property type="entry name" value="Alpha/beta_knot_MTases"/>
</dbReference>
<dbReference type="GO" id="GO:0032259">
    <property type="term" value="P:methylation"/>
    <property type="evidence" value="ECO:0007669"/>
    <property type="project" value="UniProtKB-KW"/>
</dbReference>
<feature type="domain" description="RNA 2-O ribose methyltransferase substrate binding" evidence="4">
    <location>
        <begin position="33"/>
        <end position="107"/>
    </location>
</feature>
<protein>
    <submittedName>
        <fullName evidence="5">RNA methyltransferase</fullName>
    </submittedName>
</protein>
<organism evidence="5 6">
    <name type="scientific">Candidatus Scatavimonas merdigallinarum</name>
    <dbReference type="NCBI Taxonomy" id="2840914"/>
    <lineage>
        <taxon>Bacteria</taxon>
        <taxon>Bacillati</taxon>
        <taxon>Bacillota</taxon>
        <taxon>Clostridia</taxon>
        <taxon>Eubacteriales</taxon>
        <taxon>Oscillospiraceae</taxon>
        <taxon>Oscillospiraceae incertae sedis</taxon>
        <taxon>Candidatus Scatavimonas</taxon>
    </lineage>
</organism>
<dbReference type="Proteomes" id="UP000886787">
    <property type="component" value="Unassembled WGS sequence"/>
</dbReference>
<dbReference type="InterPro" id="IPR013123">
    <property type="entry name" value="SpoU_subst-bd"/>
</dbReference>
<dbReference type="GO" id="GO:0008173">
    <property type="term" value="F:RNA methyltransferase activity"/>
    <property type="evidence" value="ECO:0007669"/>
    <property type="project" value="InterPro"/>
</dbReference>
<dbReference type="InterPro" id="IPR029064">
    <property type="entry name" value="Ribosomal_eL30-like_sf"/>
</dbReference>
<dbReference type="AlphaFoldDB" id="A0A9D0ZFR5"/>
<dbReference type="GO" id="GO:0003723">
    <property type="term" value="F:RNA binding"/>
    <property type="evidence" value="ECO:0007669"/>
    <property type="project" value="InterPro"/>
</dbReference>
<dbReference type="PANTHER" id="PTHR43191:SF2">
    <property type="entry name" value="RRNA METHYLTRANSFERASE 3, MITOCHONDRIAL"/>
    <property type="match status" value="1"/>
</dbReference>
<sequence length="268" mass="29152">MQILLQSRDNPRLKEIQKLLKSAKYRAQTSAFVIEGARLCEDAFISGVQIKSLFATADFQSRFPALFQNIQTVADETCLLTDGLLKTVSDTKTPQGILCVCKMPQAQRLALCRGSYIALETLQDPSNMGTVFRTAEALGINGALLSADCCDVYSPKVIRGSMGAVFRLPIMTVQDFPAYINALRQKGAVVLGAVPDRSVKNITRISFLEKKPYILLIGNEGAGLTQRALSCCSDLVTIPMPGKAESLNAAVAASILMWEMVRGRRSAQ</sequence>
<evidence type="ECO:0000259" key="4">
    <source>
        <dbReference type="SMART" id="SM00967"/>
    </source>
</evidence>
<dbReference type="Gene3D" id="3.40.1280.10">
    <property type="match status" value="1"/>
</dbReference>
<dbReference type="SUPFAM" id="SSF75217">
    <property type="entry name" value="alpha/beta knot"/>
    <property type="match status" value="1"/>
</dbReference>
<comment type="caution">
    <text evidence="5">The sequence shown here is derived from an EMBL/GenBank/DDBJ whole genome shotgun (WGS) entry which is preliminary data.</text>
</comment>
<comment type="similarity">
    <text evidence="1">Belongs to the class IV-like SAM-binding methyltransferase superfamily. RNA methyltransferase TrmH family.</text>
</comment>
<dbReference type="SUPFAM" id="SSF55315">
    <property type="entry name" value="L30e-like"/>
    <property type="match status" value="1"/>
</dbReference>
<dbReference type="InterPro" id="IPR051259">
    <property type="entry name" value="rRNA_Methyltransferase"/>
</dbReference>
<reference evidence="5" key="1">
    <citation type="submission" date="2020-10" db="EMBL/GenBank/DDBJ databases">
        <authorList>
            <person name="Gilroy R."/>
        </authorList>
    </citation>
    <scope>NUCLEOTIDE SEQUENCE</scope>
    <source>
        <strain evidence="5">ChiSjej1B19-3389</strain>
    </source>
</reference>
<dbReference type="Pfam" id="PF00588">
    <property type="entry name" value="SpoU_methylase"/>
    <property type="match status" value="1"/>
</dbReference>
<dbReference type="InterPro" id="IPR053888">
    <property type="entry name" value="MRM3-like_sub_bind"/>
</dbReference>
<dbReference type="CDD" id="cd18095">
    <property type="entry name" value="SpoU-like_rRNA-MTase"/>
    <property type="match status" value="1"/>
</dbReference>
<dbReference type="InterPro" id="IPR001537">
    <property type="entry name" value="SpoU_MeTrfase"/>
</dbReference>
<dbReference type="InterPro" id="IPR029026">
    <property type="entry name" value="tRNA_m1G_MTases_N"/>
</dbReference>
<evidence type="ECO:0000313" key="6">
    <source>
        <dbReference type="Proteomes" id="UP000886787"/>
    </source>
</evidence>
<name>A0A9D0ZFR5_9FIRM</name>
<evidence type="ECO:0000256" key="1">
    <source>
        <dbReference type="ARBA" id="ARBA00007228"/>
    </source>
</evidence>
<dbReference type="EMBL" id="DVFW01000006">
    <property type="protein sequence ID" value="HIQ79812.1"/>
    <property type="molecule type" value="Genomic_DNA"/>
</dbReference>
<keyword evidence="2 5" id="KW-0489">Methyltransferase</keyword>
<gene>
    <name evidence="5" type="ORF">IAD32_00825</name>
</gene>
<keyword evidence="3" id="KW-0808">Transferase</keyword>
<dbReference type="GO" id="GO:0006396">
    <property type="term" value="P:RNA processing"/>
    <property type="evidence" value="ECO:0007669"/>
    <property type="project" value="InterPro"/>
</dbReference>
<dbReference type="Pfam" id="PF22435">
    <property type="entry name" value="MRM3-like_sub_bind"/>
    <property type="match status" value="1"/>
</dbReference>
<dbReference type="Gene3D" id="3.30.1330.30">
    <property type="match status" value="1"/>
</dbReference>
<evidence type="ECO:0000313" key="5">
    <source>
        <dbReference type="EMBL" id="HIQ79812.1"/>
    </source>
</evidence>
<dbReference type="PANTHER" id="PTHR43191">
    <property type="entry name" value="RRNA METHYLTRANSFERASE 3"/>
    <property type="match status" value="1"/>
</dbReference>
<accession>A0A9D0ZFR5</accession>
<dbReference type="GO" id="GO:0005737">
    <property type="term" value="C:cytoplasm"/>
    <property type="evidence" value="ECO:0007669"/>
    <property type="project" value="UniProtKB-ARBA"/>
</dbReference>
<evidence type="ECO:0000256" key="3">
    <source>
        <dbReference type="ARBA" id="ARBA00022679"/>
    </source>
</evidence>
<evidence type="ECO:0000256" key="2">
    <source>
        <dbReference type="ARBA" id="ARBA00022603"/>
    </source>
</evidence>